<dbReference type="Pfam" id="PF07914">
    <property type="entry name" value="DUF1679"/>
    <property type="match status" value="2"/>
</dbReference>
<accession>A0AAF3J8N2</accession>
<dbReference type="InterPro" id="IPR012877">
    <property type="entry name" value="Dhs-27"/>
</dbReference>
<dbReference type="InterPro" id="IPR011009">
    <property type="entry name" value="Kinase-like_dom_sf"/>
</dbReference>
<dbReference type="WBParaSite" id="MBELARI_LOCUS3404">
    <property type="protein sequence ID" value="MBELARI_LOCUS3404"/>
    <property type="gene ID" value="MBELARI_LOCUS3404"/>
</dbReference>
<dbReference type="InterPro" id="IPR015897">
    <property type="entry name" value="CHK_kinase-like"/>
</dbReference>
<dbReference type="Proteomes" id="UP000887575">
    <property type="component" value="Unassembled WGS sequence"/>
</dbReference>
<dbReference type="InterPro" id="IPR052961">
    <property type="entry name" value="Oxido-Kinase-like_Enzymes"/>
</dbReference>
<keyword evidence="2" id="KW-1185">Reference proteome</keyword>
<dbReference type="PANTHER" id="PTHR23020">
    <property type="entry name" value="UNCHARACTERIZED NUCLEAR HORMONE RECEPTOR-RELATED"/>
    <property type="match status" value="1"/>
</dbReference>
<dbReference type="Gene3D" id="3.90.1200.10">
    <property type="match status" value="1"/>
</dbReference>
<dbReference type="PANTHER" id="PTHR23020:SF41">
    <property type="entry name" value="AMINOGLYCOSIDE PHOSPHOTRANSFERASE DOMAIN-CONTAINING PROTEIN"/>
    <property type="match status" value="1"/>
</dbReference>
<organism evidence="2 3">
    <name type="scientific">Mesorhabditis belari</name>
    <dbReference type="NCBI Taxonomy" id="2138241"/>
    <lineage>
        <taxon>Eukaryota</taxon>
        <taxon>Metazoa</taxon>
        <taxon>Ecdysozoa</taxon>
        <taxon>Nematoda</taxon>
        <taxon>Chromadorea</taxon>
        <taxon>Rhabditida</taxon>
        <taxon>Rhabditina</taxon>
        <taxon>Rhabditomorpha</taxon>
        <taxon>Rhabditoidea</taxon>
        <taxon>Rhabditidae</taxon>
        <taxon>Mesorhabditinae</taxon>
        <taxon>Mesorhabditis</taxon>
    </lineage>
</organism>
<evidence type="ECO:0000313" key="3">
    <source>
        <dbReference type="WBParaSite" id="MBELARI_LOCUS3404"/>
    </source>
</evidence>
<dbReference type="AlphaFoldDB" id="A0AAF3J8N2"/>
<sequence>MFNEENDFIFDTPIKWTIIEMILRRNFGKSIKLGSKRRAEKTGEGAGLVSSLFTLFLDLEKNDFDLPDRLLLKVVSDEECAQKAAIIHNTEHFIYKNANLWGFEETAKIPKYFGGADYENKDINAGYFLCEFIEEISFVQYHTNISVNGVAEVVKALARINGYLLSNAALLDQLKAFDASAFGAKNYMRGGFGRESCSKNLLTVADRYPTLKEDARKLSNLAKTFGDVTKMWEEAGKYCKISLLCHWDCHLGNVLWRRNGETNDYEMLKIIDWQTAHLNNPLIDLCRITLTALSPDDFQKELESLLNLYYKTLIEHSKGALKLPWENFEEMKTAFEHVFPLKVVLLGSLLGMEFFVEKIISPLPESEKPAARVSCEAKLHSYIHQAARYAEKWYSEYL</sequence>
<name>A0AAF3J8N2_9BILA</name>
<evidence type="ECO:0000313" key="2">
    <source>
        <dbReference type="Proteomes" id="UP000887575"/>
    </source>
</evidence>
<feature type="domain" description="CHK kinase-like" evidence="1">
    <location>
        <begin position="127"/>
        <end position="319"/>
    </location>
</feature>
<dbReference type="SUPFAM" id="SSF56112">
    <property type="entry name" value="Protein kinase-like (PK-like)"/>
    <property type="match status" value="1"/>
</dbReference>
<protein>
    <recommendedName>
        <fullName evidence="1">CHK kinase-like domain-containing protein</fullName>
    </recommendedName>
</protein>
<reference evidence="3" key="1">
    <citation type="submission" date="2024-02" db="UniProtKB">
        <authorList>
            <consortium name="WormBaseParasite"/>
        </authorList>
    </citation>
    <scope>IDENTIFICATION</scope>
</reference>
<dbReference type="SMART" id="SM00587">
    <property type="entry name" value="CHK"/>
    <property type="match status" value="1"/>
</dbReference>
<proteinExistence type="predicted"/>
<evidence type="ECO:0000259" key="1">
    <source>
        <dbReference type="SMART" id="SM00587"/>
    </source>
</evidence>